<keyword evidence="1" id="KW-0378">Hydrolase</keyword>
<evidence type="ECO:0000313" key="4">
    <source>
        <dbReference type="EMBL" id="ETS85895.1"/>
    </source>
</evidence>
<dbReference type="RefSeq" id="XP_007830692.1">
    <property type="nucleotide sequence ID" value="XM_007832501.1"/>
</dbReference>
<sequence>MKSIFIFAASILLDTAVASPARTTNDVKRSISSQLAYFPAASPVGTGVIICPGGGYSHLSLVKEGSTPAAWLNDLGIDAWVLTYTTTANQSAPLYPTPLVEALDAVEYVKSQDVVTKLGIWGFSAGGHLAAVTVTNPAADLDFGILAYPVISMGEYAHKGSRDNLIGANASAELTFNTSAQNLVSSTTPPTFLFHTADDATVNVHNSLLYAAAMANYSRPFQTLILPDGSHGLGLALDDAQRNWTPELERFITYSI</sequence>
<accession>W3XIP9</accession>
<name>W3XIP9_PESFW</name>
<gene>
    <name evidence="4" type="ORF">PFICI_03920</name>
</gene>
<dbReference type="KEGG" id="pfy:PFICI_03920"/>
<organism evidence="4 5">
    <name type="scientific">Pestalotiopsis fici (strain W106-1 / CGMCC3.15140)</name>
    <dbReference type="NCBI Taxonomy" id="1229662"/>
    <lineage>
        <taxon>Eukaryota</taxon>
        <taxon>Fungi</taxon>
        <taxon>Dikarya</taxon>
        <taxon>Ascomycota</taxon>
        <taxon>Pezizomycotina</taxon>
        <taxon>Sordariomycetes</taxon>
        <taxon>Xylariomycetidae</taxon>
        <taxon>Amphisphaeriales</taxon>
        <taxon>Sporocadaceae</taxon>
        <taxon>Pestalotiopsis</taxon>
    </lineage>
</organism>
<reference evidence="5" key="1">
    <citation type="journal article" date="2015" name="BMC Genomics">
        <title>Genomic and transcriptomic analysis of the endophytic fungus Pestalotiopsis fici reveals its lifestyle and high potential for synthesis of natural products.</title>
        <authorList>
            <person name="Wang X."/>
            <person name="Zhang X."/>
            <person name="Liu L."/>
            <person name="Xiang M."/>
            <person name="Wang W."/>
            <person name="Sun X."/>
            <person name="Che Y."/>
            <person name="Guo L."/>
            <person name="Liu G."/>
            <person name="Guo L."/>
            <person name="Wang C."/>
            <person name="Yin W.B."/>
            <person name="Stadler M."/>
            <person name="Zhang X."/>
            <person name="Liu X."/>
        </authorList>
    </citation>
    <scope>NUCLEOTIDE SEQUENCE [LARGE SCALE GENOMIC DNA]</scope>
    <source>
        <strain evidence="5">W106-1 / CGMCC3.15140</strain>
    </source>
</reference>
<evidence type="ECO:0000256" key="2">
    <source>
        <dbReference type="SAM" id="SignalP"/>
    </source>
</evidence>
<dbReference type="Pfam" id="PF00326">
    <property type="entry name" value="Peptidase_S9"/>
    <property type="match status" value="1"/>
</dbReference>
<dbReference type="Proteomes" id="UP000030651">
    <property type="component" value="Unassembled WGS sequence"/>
</dbReference>
<dbReference type="GeneID" id="19268933"/>
<dbReference type="GO" id="GO:0008236">
    <property type="term" value="F:serine-type peptidase activity"/>
    <property type="evidence" value="ECO:0007669"/>
    <property type="project" value="InterPro"/>
</dbReference>
<proteinExistence type="predicted"/>
<evidence type="ECO:0000259" key="3">
    <source>
        <dbReference type="Pfam" id="PF00326"/>
    </source>
</evidence>
<keyword evidence="2" id="KW-0732">Signal</keyword>
<evidence type="ECO:0000313" key="5">
    <source>
        <dbReference type="Proteomes" id="UP000030651"/>
    </source>
</evidence>
<dbReference type="OMA" id="AWPGLFE"/>
<dbReference type="GO" id="GO:0006508">
    <property type="term" value="P:proteolysis"/>
    <property type="evidence" value="ECO:0007669"/>
    <property type="project" value="InterPro"/>
</dbReference>
<keyword evidence="5" id="KW-1185">Reference proteome</keyword>
<dbReference type="InParanoid" id="W3XIP9"/>
<evidence type="ECO:0000256" key="1">
    <source>
        <dbReference type="ARBA" id="ARBA00022801"/>
    </source>
</evidence>
<feature type="domain" description="Peptidase S9 prolyl oligopeptidase catalytic" evidence="3">
    <location>
        <begin position="103"/>
        <end position="252"/>
    </location>
</feature>
<feature type="chain" id="PRO_5004835128" description="Peptidase S9 prolyl oligopeptidase catalytic domain-containing protein" evidence="2">
    <location>
        <begin position="19"/>
        <end position="256"/>
    </location>
</feature>
<feature type="signal peptide" evidence="2">
    <location>
        <begin position="1"/>
        <end position="18"/>
    </location>
</feature>
<dbReference type="InterPro" id="IPR029058">
    <property type="entry name" value="AB_hydrolase_fold"/>
</dbReference>
<dbReference type="AlphaFoldDB" id="W3XIP9"/>
<dbReference type="eggNOG" id="ENOG502RD71">
    <property type="taxonomic scope" value="Eukaryota"/>
</dbReference>
<dbReference type="EMBL" id="KI912110">
    <property type="protein sequence ID" value="ETS85895.1"/>
    <property type="molecule type" value="Genomic_DNA"/>
</dbReference>
<protein>
    <recommendedName>
        <fullName evidence="3">Peptidase S9 prolyl oligopeptidase catalytic domain-containing protein</fullName>
    </recommendedName>
</protein>
<dbReference type="PANTHER" id="PTHR48081:SF6">
    <property type="entry name" value="PEPTIDASE S9 PROLYL OLIGOPEPTIDASE CATALYTIC DOMAIN-CONTAINING PROTEIN"/>
    <property type="match status" value="1"/>
</dbReference>
<dbReference type="HOGENOM" id="CLU_012494_5_0_1"/>
<dbReference type="InterPro" id="IPR001375">
    <property type="entry name" value="Peptidase_S9_cat"/>
</dbReference>
<dbReference type="OrthoDB" id="6499973at2759"/>
<dbReference type="SUPFAM" id="SSF53474">
    <property type="entry name" value="alpha/beta-Hydrolases"/>
    <property type="match status" value="1"/>
</dbReference>
<dbReference type="Gene3D" id="3.40.50.1820">
    <property type="entry name" value="alpha/beta hydrolase"/>
    <property type="match status" value="1"/>
</dbReference>
<dbReference type="PANTHER" id="PTHR48081">
    <property type="entry name" value="AB HYDROLASE SUPERFAMILY PROTEIN C4A8.06C"/>
    <property type="match status" value="1"/>
</dbReference>
<dbReference type="InterPro" id="IPR050300">
    <property type="entry name" value="GDXG_lipolytic_enzyme"/>
</dbReference>